<dbReference type="EC" id="2.3.1.-" evidence="2"/>
<keyword evidence="2" id="KW-0808">Transferase</keyword>
<proteinExistence type="predicted"/>
<organism evidence="2 3">
    <name type="scientific">Nicoliella spurrieriana</name>
    <dbReference type="NCBI Taxonomy" id="2925830"/>
    <lineage>
        <taxon>Bacteria</taxon>
        <taxon>Bacillati</taxon>
        <taxon>Bacillota</taxon>
        <taxon>Bacilli</taxon>
        <taxon>Lactobacillales</taxon>
        <taxon>Lactobacillaceae</taxon>
        <taxon>Nicoliella</taxon>
    </lineage>
</organism>
<geneLocation type="plasmid" evidence="2 3">
    <name>p1unnamed</name>
</geneLocation>
<name>A0A976RQL6_9LACO</name>
<dbReference type="PROSITE" id="PS51186">
    <property type="entry name" value="GNAT"/>
    <property type="match status" value="1"/>
</dbReference>
<dbReference type="KEGG" id="lbe:MOO44_01530"/>
<dbReference type="AlphaFoldDB" id="A0A976RQL6"/>
<dbReference type="Gene3D" id="3.40.630.30">
    <property type="match status" value="1"/>
</dbReference>
<sequence length="142" mass="16467">MCRQFNELTNYQVWEMYYIRAATFCFEQNRTVPDVDRQDLTATHVLGYDDNEHLVAYARFYEVDDYLDFGRVLIVPSVRGTGLGNQLMEYLLNCINEVNASQRAIIITAQADKQGFYEKFGFKAEGNVFIEAQTPHIKMVKS</sequence>
<feature type="domain" description="N-acetyltransferase" evidence="1">
    <location>
        <begin position="3"/>
        <end position="142"/>
    </location>
</feature>
<evidence type="ECO:0000259" key="1">
    <source>
        <dbReference type="PROSITE" id="PS51186"/>
    </source>
</evidence>
<protein>
    <submittedName>
        <fullName evidence="2">GNAT family N-acetyltransferase</fullName>
        <ecNumber evidence="2">2.3.1.-</ecNumber>
    </submittedName>
</protein>
<keyword evidence="2" id="KW-0012">Acyltransferase</keyword>
<keyword evidence="3" id="KW-1185">Reference proteome</keyword>
<keyword evidence="2" id="KW-0614">Plasmid</keyword>
<dbReference type="Proteomes" id="UP000831181">
    <property type="component" value="Plasmid p1unnamed"/>
</dbReference>
<dbReference type="EMBL" id="CP093360">
    <property type="protein sequence ID" value="UQS86028.1"/>
    <property type="molecule type" value="Genomic_DNA"/>
</dbReference>
<evidence type="ECO:0000313" key="2">
    <source>
        <dbReference type="EMBL" id="UQS86028.1"/>
    </source>
</evidence>
<dbReference type="GO" id="GO:0016747">
    <property type="term" value="F:acyltransferase activity, transferring groups other than amino-acyl groups"/>
    <property type="evidence" value="ECO:0007669"/>
    <property type="project" value="InterPro"/>
</dbReference>
<gene>
    <name evidence="2" type="ORF">MOO44_01530</name>
</gene>
<dbReference type="InterPro" id="IPR016181">
    <property type="entry name" value="Acyl_CoA_acyltransferase"/>
</dbReference>
<evidence type="ECO:0000313" key="3">
    <source>
        <dbReference type="Proteomes" id="UP000831181"/>
    </source>
</evidence>
<dbReference type="InterPro" id="IPR000182">
    <property type="entry name" value="GNAT_dom"/>
</dbReference>
<dbReference type="Pfam" id="PF13673">
    <property type="entry name" value="Acetyltransf_10"/>
    <property type="match status" value="1"/>
</dbReference>
<reference evidence="2" key="1">
    <citation type="journal article" date="2022" name="Int. J. Syst. Evol. Microbiol.">
        <title>Apilactobacillus apisilvae sp. nov., Nicolia spurrieriana gen. nov. sp. nov., Bombilactobacillus folatiphilus sp. nov. and Bombilactobacillus thymidiniphilus sp. nov., four new lactic acid bacterial isolates from stingless bees Tetragonula carbonaria and Austroplebeia australis.</title>
        <authorList>
            <person name="Oliphant S.A."/>
            <person name="Watson-Haigh N.S."/>
            <person name="Sumby K.M."/>
            <person name="Gardner J."/>
            <person name="Groom S."/>
            <person name="Jiranek V."/>
        </authorList>
    </citation>
    <scope>NUCLEOTIDE SEQUENCE</scope>
    <source>
        <strain evidence="2">SGEP1_A5</strain>
    </source>
</reference>
<dbReference type="CDD" id="cd04301">
    <property type="entry name" value="NAT_SF"/>
    <property type="match status" value="1"/>
</dbReference>
<dbReference type="SUPFAM" id="SSF55729">
    <property type="entry name" value="Acyl-CoA N-acyltransferases (Nat)"/>
    <property type="match status" value="1"/>
</dbReference>
<accession>A0A976RQL6</accession>